<evidence type="ECO:0000313" key="3">
    <source>
        <dbReference type="Proteomes" id="UP000784294"/>
    </source>
</evidence>
<accession>A0A448XQ38</accession>
<proteinExistence type="predicted"/>
<feature type="compositionally biased region" description="Basic and acidic residues" evidence="1">
    <location>
        <begin position="38"/>
        <end position="49"/>
    </location>
</feature>
<evidence type="ECO:0000256" key="1">
    <source>
        <dbReference type="SAM" id="MobiDB-lite"/>
    </source>
</evidence>
<feature type="region of interest" description="Disordered" evidence="1">
    <location>
        <begin position="38"/>
        <end position="57"/>
    </location>
</feature>
<gene>
    <name evidence="2" type="ORF">PXEA_LOCUS35500</name>
</gene>
<dbReference type="EMBL" id="CAAALY010272411">
    <property type="protein sequence ID" value="VEL42060.1"/>
    <property type="molecule type" value="Genomic_DNA"/>
</dbReference>
<organism evidence="2 3">
    <name type="scientific">Protopolystoma xenopodis</name>
    <dbReference type="NCBI Taxonomy" id="117903"/>
    <lineage>
        <taxon>Eukaryota</taxon>
        <taxon>Metazoa</taxon>
        <taxon>Spiralia</taxon>
        <taxon>Lophotrochozoa</taxon>
        <taxon>Platyhelminthes</taxon>
        <taxon>Monogenea</taxon>
        <taxon>Polyopisthocotylea</taxon>
        <taxon>Polystomatidea</taxon>
        <taxon>Polystomatidae</taxon>
        <taxon>Protopolystoma</taxon>
    </lineage>
</organism>
<dbReference type="AlphaFoldDB" id="A0A448XQ38"/>
<reference evidence="2" key="1">
    <citation type="submission" date="2018-11" db="EMBL/GenBank/DDBJ databases">
        <authorList>
            <consortium name="Pathogen Informatics"/>
        </authorList>
    </citation>
    <scope>NUCLEOTIDE SEQUENCE</scope>
</reference>
<evidence type="ECO:0000313" key="2">
    <source>
        <dbReference type="EMBL" id="VEL42060.1"/>
    </source>
</evidence>
<sequence>MQTPRARGSVTDSCGPEWAKRQLLLTCDMRRWCDYRRTDSRSDRQPDGRRTRRSRLAQADNQTACVATCACVSQPQFRPSPTPLPRTVGLLTAALYACPHAPHADT</sequence>
<name>A0A448XQ38_9PLAT</name>
<protein>
    <submittedName>
        <fullName evidence="2">Uncharacterized protein</fullName>
    </submittedName>
</protein>
<keyword evidence="3" id="KW-1185">Reference proteome</keyword>
<dbReference type="Proteomes" id="UP000784294">
    <property type="component" value="Unassembled WGS sequence"/>
</dbReference>
<comment type="caution">
    <text evidence="2">The sequence shown here is derived from an EMBL/GenBank/DDBJ whole genome shotgun (WGS) entry which is preliminary data.</text>
</comment>